<evidence type="ECO:0000313" key="7">
    <source>
        <dbReference type="Proteomes" id="UP000782854"/>
    </source>
</evidence>
<dbReference type="Proteomes" id="UP000782854">
    <property type="component" value="Unassembled WGS sequence"/>
</dbReference>
<dbReference type="InterPro" id="IPR013083">
    <property type="entry name" value="Znf_RING/FYVE/PHD"/>
</dbReference>
<accession>A0A8J4JFU8</accession>
<sequence>CESCVELLFVRGAGNCQECDTPLRKSNFRVQLFEDPAVDKEVEIRKKVLKIYNKREDDFPSLSEYNDFLEEIEEIVFNLTNNVDLENTKRKMELYQKDNKEVIQKNKIKLTREQEELEEALEVERQENEQRRLLIQKEEQLQQMIKRKNKQALLDDLVSNKTRGFECSVECSEQTASTLTFISTTVNCGQHISLAPIQKLEEALYEYQPLQVETYGPQVPELEMLGRLGYLNHVRAASPQDLAGGYTSSLACHRALQDAFSGLFWHPS</sequence>
<proteinExistence type="predicted"/>
<dbReference type="PROSITE" id="PS50330">
    <property type="entry name" value="UIM"/>
    <property type="match status" value="1"/>
</dbReference>
<name>A0A8J4JFU8_EUDMI</name>
<dbReference type="Gene3D" id="3.30.40.10">
    <property type="entry name" value="Zinc/RING finger domain, C3HC4 (zinc finger)"/>
    <property type="match status" value="1"/>
</dbReference>
<dbReference type="InterPro" id="IPR003903">
    <property type="entry name" value="UIM_dom"/>
</dbReference>
<feature type="non-terminal residue" evidence="6">
    <location>
        <position position="268"/>
    </location>
</feature>
<feature type="domain" description="MAT1 centre" evidence="4">
    <location>
        <begin position="23"/>
        <end position="162"/>
    </location>
</feature>
<keyword evidence="7" id="KW-1185">Reference proteome</keyword>
<organism evidence="6 7">
    <name type="scientific">Eudyptula minor</name>
    <name type="common">Little blue penguin</name>
    <name type="synonym">Aptenodytes minor</name>
    <dbReference type="NCBI Taxonomy" id="37083"/>
    <lineage>
        <taxon>Eukaryota</taxon>
        <taxon>Metazoa</taxon>
        <taxon>Chordata</taxon>
        <taxon>Craniata</taxon>
        <taxon>Vertebrata</taxon>
        <taxon>Euteleostomi</taxon>
        <taxon>Archelosauria</taxon>
        <taxon>Archosauria</taxon>
        <taxon>Dinosauria</taxon>
        <taxon>Saurischia</taxon>
        <taxon>Theropoda</taxon>
        <taxon>Coelurosauria</taxon>
        <taxon>Aves</taxon>
        <taxon>Neognathae</taxon>
        <taxon>Neoaves</taxon>
        <taxon>Aequornithes</taxon>
        <taxon>Sphenisciformes</taxon>
        <taxon>Spheniscidae</taxon>
        <taxon>Eudyptula</taxon>
    </lineage>
</organism>
<evidence type="ECO:0000313" key="6">
    <source>
        <dbReference type="EMBL" id="KAF1519414.1"/>
    </source>
</evidence>
<dbReference type="InterPro" id="IPR057657">
    <property type="entry name" value="MAT1_CAK-anch"/>
</dbReference>
<dbReference type="GO" id="GO:0016301">
    <property type="term" value="F:kinase activity"/>
    <property type="evidence" value="ECO:0007669"/>
    <property type="project" value="UniProtKB-KW"/>
</dbReference>
<dbReference type="NCBIfam" id="TIGR00570">
    <property type="entry name" value="cdk7"/>
    <property type="match status" value="1"/>
</dbReference>
<keyword evidence="6" id="KW-0808">Transferase</keyword>
<dbReference type="GO" id="GO:0006357">
    <property type="term" value="P:regulation of transcription by RNA polymerase II"/>
    <property type="evidence" value="ECO:0007669"/>
    <property type="project" value="TreeGrafter"/>
</dbReference>
<dbReference type="InterPro" id="IPR015877">
    <property type="entry name" value="MAT1_centre"/>
</dbReference>
<comment type="subcellular location">
    <subcellularLocation>
        <location evidence="1">Nucleus</location>
    </subcellularLocation>
</comment>
<reference evidence="6" key="1">
    <citation type="journal article" date="2019" name="Gigascience">
        <title>High-coverage genomes to elucidate the evolution of penguins.</title>
        <authorList>
            <person name="Pan H."/>
            <person name="Cole T.L."/>
            <person name="Bi X."/>
            <person name="Fang M."/>
            <person name="Zhou C."/>
            <person name="Yang Z."/>
            <person name="Ksepka D.T."/>
            <person name="Hart T."/>
            <person name="Bouzat J.L."/>
            <person name="Argilla L.S."/>
            <person name="Bertelsen M.F."/>
            <person name="Boersma P.D."/>
            <person name="Bost C.A."/>
            <person name="Cherel Y."/>
            <person name="Dann P."/>
            <person name="Fiddaman S.R."/>
            <person name="Howard P."/>
            <person name="Labuschagne K."/>
            <person name="Mattern T."/>
            <person name="Miller G."/>
            <person name="Parker P."/>
            <person name="Phillips R.A."/>
            <person name="Quillfeldt P."/>
            <person name="Ryan P.G."/>
            <person name="Taylor H."/>
            <person name="Thompson D.R."/>
            <person name="Young M.J."/>
            <person name="Ellegaard M.R."/>
            <person name="Gilbert M.T.P."/>
            <person name="Sinding M.S."/>
            <person name="Pacheco G."/>
            <person name="Shepherd L.D."/>
            <person name="Tennyson A.J.D."/>
            <person name="Grosser S."/>
            <person name="Kay E."/>
            <person name="Nupen L.J."/>
            <person name="Ellenberg U."/>
            <person name="Houston D.M."/>
            <person name="Reeve A.H."/>
            <person name="Johnson K."/>
            <person name="Masello J.F."/>
            <person name="Stracke T."/>
            <person name="McKinlay B."/>
            <person name="Borboroglu P.G."/>
            <person name="Zhang D.X."/>
            <person name="Zhang G."/>
        </authorList>
    </citation>
    <scope>NUCLEOTIDE SEQUENCE</scope>
    <source>
        <strain evidence="6">Gonzo</strain>
    </source>
</reference>
<dbReference type="PANTHER" id="PTHR12683:SF13">
    <property type="entry name" value="CDK-ACTIVATING KINASE ASSEMBLY FACTOR MAT1"/>
    <property type="match status" value="1"/>
</dbReference>
<protein>
    <submittedName>
        <fullName evidence="6">CDK-activating kinase assembly factor MAT1</fullName>
    </submittedName>
</protein>
<evidence type="ECO:0000256" key="1">
    <source>
        <dbReference type="ARBA" id="ARBA00004123"/>
    </source>
</evidence>
<feature type="domain" description="MAT1 C-terminal CAK anchor" evidence="5">
    <location>
        <begin position="214"/>
        <end position="264"/>
    </location>
</feature>
<evidence type="ECO:0000259" key="4">
    <source>
        <dbReference type="Pfam" id="PF06391"/>
    </source>
</evidence>
<dbReference type="Pfam" id="PF06391">
    <property type="entry name" value="MAT1"/>
    <property type="match status" value="1"/>
</dbReference>
<evidence type="ECO:0000256" key="3">
    <source>
        <dbReference type="SAM" id="Coils"/>
    </source>
</evidence>
<dbReference type="GO" id="GO:0006289">
    <property type="term" value="P:nucleotide-excision repair"/>
    <property type="evidence" value="ECO:0007669"/>
    <property type="project" value="InterPro"/>
</dbReference>
<gene>
    <name evidence="6" type="primary">MNAT1</name>
    <name evidence="6" type="ORF">FQV19_0010956</name>
</gene>
<dbReference type="GO" id="GO:0061575">
    <property type="term" value="F:cyclin-dependent protein serine/threonine kinase activator activity"/>
    <property type="evidence" value="ECO:0007669"/>
    <property type="project" value="InterPro"/>
</dbReference>
<evidence type="ECO:0000256" key="2">
    <source>
        <dbReference type="ARBA" id="ARBA00023242"/>
    </source>
</evidence>
<keyword evidence="2" id="KW-0539">Nucleus</keyword>
<keyword evidence="3" id="KW-0175">Coiled coil</keyword>
<dbReference type="GO" id="GO:0005675">
    <property type="term" value="C:transcription factor TFIIH holo complex"/>
    <property type="evidence" value="ECO:0007669"/>
    <property type="project" value="InterPro"/>
</dbReference>
<feature type="coiled-coil region" evidence="3">
    <location>
        <begin position="85"/>
        <end position="151"/>
    </location>
</feature>
<dbReference type="AlphaFoldDB" id="A0A8J4JFU8"/>
<dbReference type="EMBL" id="VULC01015799">
    <property type="protein sequence ID" value="KAF1519414.1"/>
    <property type="molecule type" value="Genomic_DNA"/>
</dbReference>
<evidence type="ECO:0000259" key="5">
    <source>
        <dbReference type="Pfam" id="PF25811"/>
    </source>
</evidence>
<feature type="non-terminal residue" evidence="6">
    <location>
        <position position="1"/>
    </location>
</feature>
<dbReference type="OrthoDB" id="5963at2759"/>
<comment type="caution">
    <text evidence="6">The sequence shown here is derived from an EMBL/GenBank/DDBJ whole genome shotgun (WGS) entry which is preliminary data.</text>
</comment>
<dbReference type="PANTHER" id="PTHR12683">
    <property type="entry name" value="CDK-ACTIVATING KINASE ASSEMBLY FACTOR MAT1"/>
    <property type="match status" value="1"/>
</dbReference>
<dbReference type="InterPro" id="IPR004575">
    <property type="entry name" value="MAT1/Tfb3"/>
</dbReference>
<keyword evidence="6" id="KW-0418">Kinase</keyword>
<dbReference type="Pfam" id="PF25811">
    <property type="entry name" value="CAK-anch_MAT1"/>
    <property type="match status" value="1"/>
</dbReference>